<dbReference type="AlphaFoldDB" id="A0A4R2K6G2"/>
<dbReference type="RefSeq" id="WP_132111931.1">
    <property type="nucleotide sequence ID" value="NZ_SLWS01000001.1"/>
</dbReference>
<feature type="transmembrane region" description="Helical" evidence="1">
    <location>
        <begin position="98"/>
        <end position="120"/>
    </location>
</feature>
<keyword evidence="1" id="KW-0472">Membrane</keyword>
<reference evidence="2 3" key="1">
    <citation type="submission" date="2019-03" db="EMBL/GenBank/DDBJ databases">
        <title>Genomic Encyclopedia of Type Strains, Phase IV (KMG-IV): sequencing the most valuable type-strain genomes for metagenomic binning, comparative biology and taxonomic classification.</title>
        <authorList>
            <person name="Goeker M."/>
        </authorList>
    </citation>
    <scope>NUCLEOTIDE SEQUENCE [LARGE SCALE GENOMIC DNA]</scope>
    <source>
        <strain evidence="2 3">DSM 45934</strain>
    </source>
</reference>
<dbReference type="EMBL" id="SLWS01000001">
    <property type="protein sequence ID" value="TCO65506.1"/>
    <property type="molecule type" value="Genomic_DNA"/>
</dbReference>
<gene>
    <name evidence="2" type="ORF">EV192_1011298</name>
</gene>
<protein>
    <submittedName>
        <fullName evidence="2">Uncharacterized protein DUF4267</fullName>
    </submittedName>
</protein>
<organism evidence="2 3">
    <name type="scientific">Actinocrispum wychmicini</name>
    <dbReference type="NCBI Taxonomy" id="1213861"/>
    <lineage>
        <taxon>Bacteria</taxon>
        <taxon>Bacillati</taxon>
        <taxon>Actinomycetota</taxon>
        <taxon>Actinomycetes</taxon>
        <taxon>Pseudonocardiales</taxon>
        <taxon>Pseudonocardiaceae</taxon>
        <taxon>Actinocrispum</taxon>
    </lineage>
</organism>
<name>A0A4R2K6G2_9PSEU</name>
<evidence type="ECO:0000313" key="3">
    <source>
        <dbReference type="Proteomes" id="UP000295680"/>
    </source>
</evidence>
<keyword evidence="1" id="KW-1133">Transmembrane helix</keyword>
<keyword evidence="3" id="KW-1185">Reference proteome</keyword>
<dbReference type="Pfam" id="PF14087">
    <property type="entry name" value="DUF4267"/>
    <property type="match status" value="1"/>
</dbReference>
<evidence type="ECO:0000313" key="2">
    <source>
        <dbReference type="EMBL" id="TCO65506.1"/>
    </source>
</evidence>
<sequence length="121" mass="12526">MHYIAMGIAILSGLGIIFVGSQYLLAPARTAKSFGLPTWPNETSWLNLKGIRDVVSGLSVLIPLALGQFEVAGYLMLAAAITPTGDAMTILRNRGSKAAAYGIHGATALVVIIGGVLFLAG</sequence>
<dbReference type="OrthoDB" id="119790at2"/>
<dbReference type="InterPro" id="IPR025363">
    <property type="entry name" value="DUF4267"/>
</dbReference>
<comment type="caution">
    <text evidence="2">The sequence shown here is derived from an EMBL/GenBank/DDBJ whole genome shotgun (WGS) entry which is preliminary data.</text>
</comment>
<proteinExistence type="predicted"/>
<feature type="transmembrane region" description="Helical" evidence="1">
    <location>
        <begin position="54"/>
        <end position="77"/>
    </location>
</feature>
<dbReference type="Proteomes" id="UP000295680">
    <property type="component" value="Unassembled WGS sequence"/>
</dbReference>
<accession>A0A4R2K6G2</accession>
<keyword evidence="1" id="KW-0812">Transmembrane</keyword>
<evidence type="ECO:0000256" key="1">
    <source>
        <dbReference type="SAM" id="Phobius"/>
    </source>
</evidence>